<keyword evidence="2" id="KW-1133">Transmembrane helix</keyword>
<evidence type="ECO:0008006" key="6">
    <source>
        <dbReference type="Google" id="ProtNLM"/>
    </source>
</evidence>
<dbReference type="EMBL" id="CAKKNE010000003">
    <property type="protein sequence ID" value="CAH0370755.1"/>
    <property type="molecule type" value="Genomic_DNA"/>
</dbReference>
<keyword evidence="3" id="KW-0732">Signal</keyword>
<comment type="caution">
    <text evidence="4">The sequence shown here is derived from an EMBL/GenBank/DDBJ whole genome shotgun (WGS) entry which is preliminary data.</text>
</comment>
<evidence type="ECO:0000256" key="3">
    <source>
        <dbReference type="SAM" id="SignalP"/>
    </source>
</evidence>
<evidence type="ECO:0000256" key="1">
    <source>
        <dbReference type="SAM" id="MobiDB-lite"/>
    </source>
</evidence>
<accession>A0A8J2WJ00</accession>
<reference evidence="4" key="1">
    <citation type="submission" date="2021-11" db="EMBL/GenBank/DDBJ databases">
        <authorList>
            <consortium name="Genoscope - CEA"/>
            <person name="William W."/>
        </authorList>
    </citation>
    <scope>NUCLEOTIDE SEQUENCE</scope>
</reference>
<keyword evidence="2" id="KW-0812">Transmembrane</keyword>
<organism evidence="4 5">
    <name type="scientific">Pelagomonas calceolata</name>
    <dbReference type="NCBI Taxonomy" id="35677"/>
    <lineage>
        <taxon>Eukaryota</taxon>
        <taxon>Sar</taxon>
        <taxon>Stramenopiles</taxon>
        <taxon>Ochrophyta</taxon>
        <taxon>Pelagophyceae</taxon>
        <taxon>Pelagomonadales</taxon>
        <taxon>Pelagomonadaceae</taxon>
        <taxon>Pelagomonas</taxon>
    </lineage>
</organism>
<evidence type="ECO:0000313" key="5">
    <source>
        <dbReference type="Proteomes" id="UP000789595"/>
    </source>
</evidence>
<dbReference type="Proteomes" id="UP000789595">
    <property type="component" value="Unassembled WGS sequence"/>
</dbReference>
<proteinExistence type="predicted"/>
<gene>
    <name evidence="4" type="ORF">PECAL_3P06570</name>
</gene>
<feature type="compositionally biased region" description="Acidic residues" evidence="1">
    <location>
        <begin position="170"/>
        <end position="189"/>
    </location>
</feature>
<evidence type="ECO:0000313" key="4">
    <source>
        <dbReference type="EMBL" id="CAH0370755.1"/>
    </source>
</evidence>
<keyword evidence="2" id="KW-0472">Membrane</keyword>
<evidence type="ECO:0000256" key="2">
    <source>
        <dbReference type="SAM" id="Phobius"/>
    </source>
</evidence>
<dbReference type="AlphaFoldDB" id="A0A8J2WJ00"/>
<sequence>MPRAAFLLLAAACIGGDAQIPPCPAGVKDDLNWYTTTSSGKVHDCAWLRLDPDTRCNNDGRFLNCPAACGKCLGVCQNDERDDDTWLRKHEAADGPHGCAWAAEEPRNRCFEMGADGRRSGEACEAACGFCVGAPSWPHSEGPDGPIMDDVDPFPAEGAAGDDGPTAFNNDDEVDDNGVENDDDDDEADAASCADDPQWQKLGSKTKACAWVAEKFSRCDTEGADGRNAIEACKAACGMCATPTPAPVASERKAREDPSARMLPTGYVFFLLGASLAMLVLCGIQCKSTFCRTPVRYGGVGSDTIISVSDDPDDEGFEMSGSSSMV</sequence>
<feature type="chain" id="PRO_5035251930" description="ShKT domain-containing protein" evidence="3">
    <location>
        <begin position="19"/>
        <end position="326"/>
    </location>
</feature>
<protein>
    <recommendedName>
        <fullName evidence="6">ShKT domain-containing protein</fullName>
    </recommendedName>
</protein>
<name>A0A8J2WJ00_9STRA</name>
<feature type="signal peptide" evidence="3">
    <location>
        <begin position="1"/>
        <end position="18"/>
    </location>
</feature>
<feature type="region of interest" description="Disordered" evidence="1">
    <location>
        <begin position="141"/>
        <end position="197"/>
    </location>
</feature>
<keyword evidence="5" id="KW-1185">Reference proteome</keyword>
<feature type="transmembrane region" description="Helical" evidence="2">
    <location>
        <begin position="267"/>
        <end position="286"/>
    </location>
</feature>